<gene>
    <name evidence="1" type="ORF">FBU59_003961</name>
</gene>
<sequence>SRDQERRKQRESKEFSIWPASPTASQDEEDRVAEKHVIARKQGKYEEADSDITESEVSEAESKKKSRKSRSEDSHKPKGSHRSRSQSRSPEPRPAADSAPQDVSSDEGIGPMPSNENAPGLSERSFGGALLPGEGSAMAAFVQSGERIPRRGEIGMDPNMIERLEKSGYVMSGSRHHRMNAVRVRKENQVISAEEKRQLLLFNQEERKKKEAQLIADYKEMLEKKK</sequence>
<evidence type="ECO:0000313" key="1">
    <source>
        <dbReference type="EMBL" id="KAJ1939932.1"/>
    </source>
</evidence>
<reference evidence="1" key="1">
    <citation type="submission" date="2022-07" db="EMBL/GenBank/DDBJ databases">
        <title>Phylogenomic reconstructions and comparative analyses of Kickxellomycotina fungi.</title>
        <authorList>
            <person name="Reynolds N.K."/>
            <person name="Stajich J.E."/>
            <person name="Barry K."/>
            <person name="Grigoriev I.V."/>
            <person name="Crous P."/>
            <person name="Smith M.E."/>
        </authorList>
    </citation>
    <scope>NUCLEOTIDE SEQUENCE</scope>
    <source>
        <strain evidence="1">NRRL 5244</strain>
    </source>
</reference>
<dbReference type="EMBL" id="JANBPW010002690">
    <property type="protein sequence ID" value="KAJ1939932.1"/>
    <property type="molecule type" value="Genomic_DNA"/>
</dbReference>
<name>A0ACC1J6Y1_9FUNG</name>
<keyword evidence="2" id="KW-1185">Reference proteome</keyword>
<proteinExistence type="predicted"/>
<dbReference type="Proteomes" id="UP001150603">
    <property type="component" value="Unassembled WGS sequence"/>
</dbReference>
<evidence type="ECO:0000313" key="2">
    <source>
        <dbReference type="Proteomes" id="UP001150603"/>
    </source>
</evidence>
<comment type="caution">
    <text evidence="1">The sequence shown here is derived from an EMBL/GenBank/DDBJ whole genome shotgun (WGS) entry which is preliminary data.</text>
</comment>
<organism evidence="1 2">
    <name type="scientific">Linderina macrospora</name>
    <dbReference type="NCBI Taxonomy" id="4868"/>
    <lineage>
        <taxon>Eukaryota</taxon>
        <taxon>Fungi</taxon>
        <taxon>Fungi incertae sedis</taxon>
        <taxon>Zoopagomycota</taxon>
        <taxon>Kickxellomycotina</taxon>
        <taxon>Kickxellomycetes</taxon>
        <taxon>Kickxellales</taxon>
        <taxon>Kickxellaceae</taxon>
        <taxon>Linderina</taxon>
    </lineage>
</organism>
<protein>
    <submittedName>
        <fullName evidence="1">Uncharacterized protein</fullName>
    </submittedName>
</protein>
<feature type="non-terminal residue" evidence="1">
    <location>
        <position position="1"/>
    </location>
</feature>
<accession>A0ACC1J6Y1</accession>